<feature type="compositionally biased region" description="Pro residues" evidence="7">
    <location>
        <begin position="1472"/>
        <end position="1483"/>
    </location>
</feature>
<feature type="compositionally biased region" description="Basic and acidic residues" evidence="7">
    <location>
        <begin position="468"/>
        <end position="481"/>
    </location>
</feature>
<accession>A0ABM1STB8</accession>
<evidence type="ECO:0000256" key="6">
    <source>
        <dbReference type="PROSITE-ProRule" id="PRU00841"/>
    </source>
</evidence>
<evidence type="ECO:0000256" key="7">
    <source>
        <dbReference type="SAM" id="MobiDB-lite"/>
    </source>
</evidence>
<feature type="region of interest" description="Disordered" evidence="7">
    <location>
        <begin position="1334"/>
        <end position="1512"/>
    </location>
</feature>
<dbReference type="InterPro" id="IPR022613">
    <property type="entry name" value="CH_CAMSAP_2"/>
</dbReference>
<dbReference type="InterPro" id="IPR058042">
    <property type="entry name" value="CAMSAP_N"/>
</dbReference>
<comment type="similarity">
    <text evidence="6">Belongs to the CAMSAP1 family.</text>
</comment>
<reference evidence="10" key="1">
    <citation type="submission" date="2025-08" db="UniProtKB">
        <authorList>
            <consortium name="RefSeq"/>
        </authorList>
    </citation>
    <scope>IDENTIFICATION</scope>
    <source>
        <tissue evidence="10">Muscle</tissue>
    </source>
</reference>
<feature type="compositionally biased region" description="Polar residues" evidence="7">
    <location>
        <begin position="1209"/>
        <end position="1218"/>
    </location>
</feature>
<dbReference type="SMART" id="SM01051">
    <property type="entry name" value="CAMSAP_CKK"/>
    <property type="match status" value="1"/>
</dbReference>
<evidence type="ECO:0000256" key="1">
    <source>
        <dbReference type="ARBA" id="ARBA00004245"/>
    </source>
</evidence>
<comment type="domain">
    <text evidence="6">The CKK domain binds microtubules.</text>
</comment>
<feature type="compositionally biased region" description="Basic and acidic residues" evidence="7">
    <location>
        <begin position="532"/>
        <end position="554"/>
    </location>
</feature>
<feature type="region of interest" description="Disordered" evidence="7">
    <location>
        <begin position="688"/>
        <end position="745"/>
    </location>
</feature>
<feature type="domain" description="CKK" evidence="8">
    <location>
        <begin position="1515"/>
        <end position="1648"/>
    </location>
</feature>
<dbReference type="InterPro" id="IPR011033">
    <property type="entry name" value="PRC_barrel-like_sf"/>
</dbReference>
<feature type="compositionally biased region" description="Low complexity" evidence="7">
    <location>
        <begin position="1484"/>
        <end position="1512"/>
    </location>
</feature>
<evidence type="ECO:0000313" key="9">
    <source>
        <dbReference type="Proteomes" id="UP000694941"/>
    </source>
</evidence>
<dbReference type="Pfam" id="PF08683">
    <property type="entry name" value="CAMSAP_CKK"/>
    <property type="match status" value="1"/>
</dbReference>
<keyword evidence="3 6" id="KW-0493">Microtubule</keyword>
<dbReference type="InterPro" id="IPR032940">
    <property type="entry name" value="CAMSAP"/>
</dbReference>
<gene>
    <name evidence="10" type="primary">LOC106463628</name>
</gene>
<dbReference type="PANTHER" id="PTHR21595">
    <property type="entry name" value="PATRONIN"/>
    <property type="match status" value="1"/>
</dbReference>
<evidence type="ECO:0000256" key="5">
    <source>
        <dbReference type="ARBA" id="ARBA00023212"/>
    </source>
</evidence>
<evidence type="ECO:0000259" key="8">
    <source>
        <dbReference type="PROSITE" id="PS51508"/>
    </source>
</evidence>
<feature type="region of interest" description="Disordered" evidence="7">
    <location>
        <begin position="1117"/>
        <end position="1288"/>
    </location>
</feature>
<dbReference type="SUPFAM" id="SSF50346">
    <property type="entry name" value="PRC-barrel domain"/>
    <property type="match status" value="1"/>
</dbReference>
<dbReference type="Gene3D" id="3.10.20.360">
    <property type="entry name" value="CKK domain"/>
    <property type="match status" value="1"/>
</dbReference>
<dbReference type="Pfam" id="PF11971">
    <property type="entry name" value="CAMSAP_CH"/>
    <property type="match status" value="2"/>
</dbReference>
<feature type="region of interest" description="Disordered" evidence="7">
    <location>
        <begin position="524"/>
        <end position="554"/>
    </location>
</feature>
<organism evidence="9 10">
    <name type="scientific">Limulus polyphemus</name>
    <name type="common">Atlantic horseshoe crab</name>
    <dbReference type="NCBI Taxonomy" id="6850"/>
    <lineage>
        <taxon>Eukaryota</taxon>
        <taxon>Metazoa</taxon>
        <taxon>Ecdysozoa</taxon>
        <taxon>Arthropoda</taxon>
        <taxon>Chelicerata</taxon>
        <taxon>Merostomata</taxon>
        <taxon>Xiphosura</taxon>
        <taxon>Limulidae</taxon>
        <taxon>Limulus</taxon>
    </lineage>
</organism>
<keyword evidence="4" id="KW-0175">Coiled coil</keyword>
<dbReference type="InterPro" id="IPR031372">
    <property type="entry name" value="CAMSAP_CC1"/>
</dbReference>
<protein>
    <submittedName>
        <fullName evidence="10">Calmodulin-regulated spectrin-associated protein 1-B-like</fullName>
    </submittedName>
</protein>
<feature type="compositionally biased region" description="Polar residues" evidence="7">
    <location>
        <begin position="1411"/>
        <end position="1423"/>
    </location>
</feature>
<dbReference type="Proteomes" id="UP000694941">
    <property type="component" value="Unplaced"/>
</dbReference>
<dbReference type="InterPro" id="IPR014797">
    <property type="entry name" value="CKK_CAMSAP"/>
</dbReference>
<dbReference type="InterPro" id="IPR038209">
    <property type="entry name" value="CKK_dom_sf"/>
</dbReference>
<feature type="region of interest" description="Disordered" evidence="7">
    <location>
        <begin position="455"/>
        <end position="488"/>
    </location>
</feature>
<feature type="compositionally biased region" description="Basic and acidic residues" evidence="7">
    <location>
        <begin position="688"/>
        <end position="701"/>
    </location>
</feature>
<evidence type="ECO:0000313" key="10">
    <source>
        <dbReference type="RefSeq" id="XP_022246874.1"/>
    </source>
</evidence>
<evidence type="ECO:0000256" key="3">
    <source>
        <dbReference type="ARBA" id="ARBA00022701"/>
    </source>
</evidence>
<name>A0ABM1STB8_LIMPO</name>
<feature type="compositionally biased region" description="Basic and acidic residues" evidence="7">
    <location>
        <begin position="1155"/>
        <end position="1168"/>
    </location>
</feature>
<dbReference type="GeneID" id="106463628"/>
<dbReference type="Pfam" id="PF25532">
    <property type="entry name" value="CH_CAMSAP2_N"/>
    <property type="match status" value="1"/>
</dbReference>
<dbReference type="PROSITE" id="PS51508">
    <property type="entry name" value="CKK"/>
    <property type="match status" value="1"/>
</dbReference>
<feature type="compositionally biased region" description="Polar residues" evidence="7">
    <location>
        <begin position="814"/>
        <end position="824"/>
    </location>
</feature>
<dbReference type="PANTHER" id="PTHR21595:SF0">
    <property type="entry name" value="PATRONIN"/>
    <property type="match status" value="1"/>
</dbReference>
<feature type="compositionally biased region" description="Basic residues" evidence="7">
    <location>
        <begin position="1239"/>
        <end position="1248"/>
    </location>
</feature>
<sequence>MVHLTDSIMIKKRTRREVLLAQQRASVLWLLSKAYNNKIPPDLREPYYRDHEEEDRLKPQIIQGLASAELYCLALANIYADPNYHKLDHHGIQQALMRKMVYLMEPPDTPLTKTVLLQTAPLRMNAHMAVIEGIMALYIKEILIPEKVVEVCSRFSPVSVPDEFPEDAEDSAILWLNKCCLRMRQRIEEELGSYQISSSHFNSSEICLLEPMSLADSLYNLQLVEQFCRQSFPHDIYFLSLEDMLYMHSSIRQNVLAFISDLMFLFEIRPVKGVIRPGIREEPKILIEEICLLEPMSLADSLYNLQLVEQFCRQSFPHDIYFLSLEDVLYMHSSIRQNVLAFISDLMFLFEIRPVKGVIRPGIREEPKILIEGPVAPCVRIRRSPQDFSKNIIAHQSWSNIPGLQSSANAGSTGSLPELHKTWSNGDRMVLDRLPKRKLSGQRISAPVATSSILRTQSADFRPQQAYSREEPQYADKRYSSDEDDDLEGYYERKPLGYEKGDFRRLPFTLSSGGFRRKLFPYEPLMPAQPKLPKERNNSDTKTQEMGEEHKGDVRISYSPQSELEKYVDSDKNYISHADFNHKQCRSSETNIDEPEDSKESSGLEDYYNQLASEAEVEELRKAQTCEDDNRFSENRDQDFKQELSTTSFAQLSKLKENQGNSFNVVYMQQEKENSDGDKNTLKSSLIKSKEKSLPDHEKRTTFAALPNTTTWQQQHRQQRPVPGSFSPQGDSGVTTPTEGSETTLASQLSNIRLALEDRRRKIEQDKKRMEILWKNQRQRLGKAAFLQAISRGGTATAGTPDSGTGKEEALVETPSSLSEDTKSQVSGELSRQLSAQELAEDVDTVKKKWLNQNGSESETTDIGTDENLSPEDFQKSVEQINNSLTEVHADIAKLTQQQNINQQMDNEKFFLHGQGVFQQPQQIEQRLHPDQVQQHFQQRLHPDQVQQQFQLPQQRLPPDELQQPFQQTFQQVPAQQMMHPFGTISQQMRRDQWGKVVQPGMIDQLFASQQQPQWGQPMVPTMPQQQHWQSPPMVMHGQPYMDQQTTGFSLHPPQTNYQYPIYQNGLRSDQNFQPYSGISAHPMHYQGMSYTCPPASLPNLRQQQPQQPFQLHDQMVSHGPSFLPRNMVPTTQPVPEPEISKSNVQQKEVTPSRPELDDFGRPIKGGEEQPSSPPSRPQIGKTFRVPKPKVVSPPPSDLNSEPEVAINESEQLPTQPIKSEADADKGFYISFDDDQPKKPKPKLRPRALKSQQPSSKVQPLKPQVVLPSPTGKESEVLPPAVSGPKEAQVCEPVDEKDTSGVGFVIGAELVHPDPNSETEMQKKKEMIMMMSLKRRAEQEAKRIAKEQENAKKKEQERIKKEMQERKKEEEKQRREKILEQYRQRKALDEAEKEGLPLPGGSGGMGLGSSFRDTPSRSGTLSKSKPRSVMSYEKGLNQDDVDSLYGYGVLPRRQGPSPSHGYYYGSRHPTSPSQPPPSLPPGIPSGRSRGSGPPSDGASDAGSTSSSAFTSEFSGPKLFVKPTAKSNRGIIINAINTVLAGAVNSDTKKKVLEAINNSESKHFLILFRDSGCQFRSIYSYNPDREEVLKLYGTGPKILTDPMMNGFYKYNSGGKCFSQVHTKHLTVTIDAVTIHNSIWQGKKGIPLKKDLL</sequence>
<evidence type="ECO:0000256" key="2">
    <source>
        <dbReference type="ARBA" id="ARBA00022490"/>
    </source>
</evidence>
<feature type="compositionally biased region" description="Polar residues" evidence="7">
    <location>
        <begin position="1141"/>
        <end position="1150"/>
    </location>
</feature>
<keyword evidence="5" id="KW-0206">Cytoskeleton</keyword>
<feature type="region of interest" description="Disordered" evidence="7">
    <location>
        <begin position="792"/>
        <end position="824"/>
    </location>
</feature>
<evidence type="ECO:0000256" key="4">
    <source>
        <dbReference type="ARBA" id="ARBA00023054"/>
    </source>
</evidence>
<dbReference type="RefSeq" id="XP_022246874.1">
    <property type="nucleotide sequence ID" value="XM_022391166.1"/>
</dbReference>
<keyword evidence="2" id="KW-0963">Cytoplasm</keyword>
<dbReference type="Pfam" id="PF17095">
    <property type="entry name" value="CAMSAP_CC1"/>
    <property type="match status" value="1"/>
</dbReference>
<proteinExistence type="inferred from homology"/>
<keyword evidence="9" id="KW-1185">Reference proteome</keyword>
<feature type="compositionally biased region" description="Polar residues" evidence="7">
    <location>
        <begin position="726"/>
        <end position="745"/>
    </location>
</feature>
<feature type="compositionally biased region" description="Basic and acidic residues" evidence="7">
    <location>
        <begin position="1335"/>
        <end position="1395"/>
    </location>
</feature>
<feature type="region of interest" description="Disordered" evidence="7">
    <location>
        <begin position="584"/>
        <end position="603"/>
    </location>
</feature>
<comment type="subcellular location">
    <subcellularLocation>
        <location evidence="1">Cytoplasm</location>
        <location evidence="1">Cytoskeleton</location>
    </subcellularLocation>
</comment>
<feature type="compositionally biased region" description="Gly residues" evidence="7">
    <location>
        <begin position="1398"/>
        <end position="1407"/>
    </location>
</feature>